<sequence length="897" mass="102541">MEEIPVKVAVRIRPLLCKEILHNHQVCVRVIPNTQQIIIGRDRVFTFDFVFGKNSTQDEVYNTCIKPLVLSLIEGYNVTVFAYGQTGSGKTYTIGGGHVASVVEGQKGIIPRAIQEIFQNISENPSTDFKIKVSYIEVYKEDLRDLLELETSMKDLHIREDEKGNTVIVGAKECQVESADEVMSLLEMGNAARHTGTTQMNEHSSRSHAIFTISICQVEKNTEAAEDGSWCSRRHIVSKFHFVDLAGSERVMKTGNTGERFKESIQINSGLLALGNVISALGDPRRKSSHIPYRDAKITRLLKDSLGGSAKTVMITCVSPSSLNFDESLNSLKYANRARNIRNKPILNFSPESDRMDEMEFEIKLLREALQSQQASSMSQTSQIHREETPDNRILFLEEQVAQLQGECLGYQNCIEEAFTLLVELKDAVRLNQKQQHKLQEWFNMTQEVRKSILTSFRGSRGIGNLEEGPQHITVIQLKRELKKCQCALAADEVVFNKKELEVKELKNQVQMMVQENKEHVLSLKEAQKVNRLQNEKIIEQQLLLDQMSEELTKLNLSMTSSAKETCGDGPDARIPEKRPYTVPFDTRLGHYICIPARSDARKVYTSPSVYSLDRVVAGFRTRSQMLLGHIEEQDEVLHCQFSDNSDEESEGQEKSEIGHQSHSWIQKPGSVCSLVELNDIHDQTQKSSLENEDFKDLKVECLQESQELNLQKLRNSELILTEAKQKMRELTININMKEDLIKELMKTGNDAKSVSKQYSLKVRKLAHEAEQAKVELIETEKQLQELENKDLSDVALKVKLQREFRKKMDAAKLKVQVLQKKQQNSKKLASLSIQNEKHANELEQSVDHMKYQKVQLQKRLQEENEKRKQLDTEIKRDQQKIKVILSYFPAKHNVKY</sequence>
<accession>A0A7J8EE79</accession>
<dbReference type="GO" id="GO:0005875">
    <property type="term" value="C:microtubule associated complex"/>
    <property type="evidence" value="ECO:0007669"/>
    <property type="project" value="TreeGrafter"/>
</dbReference>
<dbReference type="PROSITE" id="PS00411">
    <property type="entry name" value="KINESIN_MOTOR_1"/>
    <property type="match status" value="1"/>
</dbReference>
<feature type="binding site" evidence="11">
    <location>
        <begin position="84"/>
        <end position="91"/>
    </location>
    <ligand>
        <name>ATP</name>
        <dbReference type="ChEBI" id="CHEBI:30616"/>
    </ligand>
</feature>
<feature type="region of interest" description="Disordered" evidence="14">
    <location>
        <begin position="644"/>
        <end position="664"/>
    </location>
</feature>
<keyword evidence="10" id="KW-0966">Cell projection</keyword>
<keyword evidence="12" id="KW-0493">Microtubule</keyword>
<dbReference type="PRINTS" id="PR00380">
    <property type="entry name" value="KINESINHEAVY"/>
</dbReference>
<evidence type="ECO:0000259" key="15">
    <source>
        <dbReference type="PROSITE" id="PS50067"/>
    </source>
</evidence>
<comment type="similarity">
    <text evidence="11 12">Belongs to the TRAFAC class myosin-kinesin ATPase superfamily. Kinesin family.</text>
</comment>
<dbReference type="GO" id="GO:0007018">
    <property type="term" value="P:microtubule-based movement"/>
    <property type="evidence" value="ECO:0007669"/>
    <property type="project" value="InterPro"/>
</dbReference>
<dbReference type="EMBL" id="JACASF010000014">
    <property type="protein sequence ID" value="KAF6433670.1"/>
    <property type="molecule type" value="Genomic_DNA"/>
</dbReference>
<dbReference type="PROSITE" id="PS50067">
    <property type="entry name" value="KINESIN_MOTOR_2"/>
    <property type="match status" value="1"/>
</dbReference>
<dbReference type="InterPro" id="IPR027640">
    <property type="entry name" value="Kinesin-like_fam"/>
</dbReference>
<dbReference type="Proteomes" id="UP000550707">
    <property type="component" value="Unassembled WGS sequence"/>
</dbReference>
<dbReference type="SUPFAM" id="SSF52540">
    <property type="entry name" value="P-loop containing nucleoside triphosphate hydrolases"/>
    <property type="match status" value="1"/>
</dbReference>
<evidence type="ECO:0000256" key="12">
    <source>
        <dbReference type="RuleBase" id="RU000394"/>
    </source>
</evidence>
<dbReference type="Pfam" id="PF25764">
    <property type="entry name" value="KIF21A_4th"/>
    <property type="match status" value="1"/>
</dbReference>
<dbReference type="GO" id="GO:0051231">
    <property type="term" value="P:spindle elongation"/>
    <property type="evidence" value="ECO:0007669"/>
    <property type="project" value="TreeGrafter"/>
</dbReference>
<evidence type="ECO:0000256" key="11">
    <source>
        <dbReference type="PROSITE-ProRule" id="PRU00283"/>
    </source>
</evidence>
<evidence type="ECO:0000256" key="13">
    <source>
        <dbReference type="SAM" id="Coils"/>
    </source>
</evidence>
<evidence type="ECO:0000256" key="4">
    <source>
        <dbReference type="ARBA" id="ARBA00022741"/>
    </source>
</evidence>
<evidence type="ECO:0000256" key="1">
    <source>
        <dbReference type="ARBA" id="ARBA00004138"/>
    </source>
</evidence>
<dbReference type="GO" id="GO:0008017">
    <property type="term" value="F:microtubule binding"/>
    <property type="evidence" value="ECO:0007669"/>
    <property type="project" value="InterPro"/>
</dbReference>
<dbReference type="InterPro" id="IPR019821">
    <property type="entry name" value="Kinesin_motor_CS"/>
</dbReference>
<feature type="coiled-coil region" evidence="13">
    <location>
        <begin position="714"/>
        <end position="881"/>
    </location>
</feature>
<dbReference type="GO" id="GO:0007052">
    <property type="term" value="P:mitotic spindle organization"/>
    <property type="evidence" value="ECO:0007669"/>
    <property type="project" value="TreeGrafter"/>
</dbReference>
<dbReference type="InterPro" id="IPR001752">
    <property type="entry name" value="Kinesin_motor_dom"/>
</dbReference>
<comment type="subcellular location">
    <subcellularLocation>
        <location evidence="1">Cell projection</location>
        <location evidence="1">Cilium</location>
    </subcellularLocation>
    <subcellularLocation>
        <location evidence="2">Cytoplasm</location>
        <location evidence="2">Cytoskeleton</location>
    </subcellularLocation>
</comment>
<keyword evidence="5 11" id="KW-0067">ATP-binding</keyword>
<evidence type="ECO:0000256" key="3">
    <source>
        <dbReference type="ARBA" id="ARBA00022490"/>
    </source>
</evidence>
<proteinExistence type="inferred from homology"/>
<keyword evidence="8 11" id="KW-0505">Motor protein</keyword>
<evidence type="ECO:0000256" key="7">
    <source>
        <dbReference type="ARBA" id="ARBA00023069"/>
    </source>
</evidence>
<dbReference type="Pfam" id="PF00225">
    <property type="entry name" value="Kinesin"/>
    <property type="match status" value="1"/>
</dbReference>
<comment type="caution">
    <text evidence="16">The sequence shown here is derived from an EMBL/GenBank/DDBJ whole genome shotgun (WGS) entry which is preliminary data.</text>
</comment>
<evidence type="ECO:0000313" key="17">
    <source>
        <dbReference type="Proteomes" id="UP000550707"/>
    </source>
</evidence>
<keyword evidence="3" id="KW-0963">Cytoplasm</keyword>
<dbReference type="CDD" id="cd01372">
    <property type="entry name" value="KISc_KIF4"/>
    <property type="match status" value="1"/>
</dbReference>
<evidence type="ECO:0000256" key="8">
    <source>
        <dbReference type="ARBA" id="ARBA00023175"/>
    </source>
</evidence>
<dbReference type="InterPro" id="IPR027417">
    <property type="entry name" value="P-loop_NTPase"/>
</dbReference>
<dbReference type="GO" id="GO:0005929">
    <property type="term" value="C:cilium"/>
    <property type="evidence" value="ECO:0007669"/>
    <property type="project" value="UniProtKB-SubCell"/>
</dbReference>
<keyword evidence="9" id="KW-0206">Cytoskeleton</keyword>
<dbReference type="Gene3D" id="3.40.850.10">
    <property type="entry name" value="Kinesin motor domain"/>
    <property type="match status" value="1"/>
</dbReference>
<dbReference type="SMART" id="SM00129">
    <property type="entry name" value="KISc"/>
    <property type="match status" value="1"/>
</dbReference>
<evidence type="ECO:0000256" key="6">
    <source>
        <dbReference type="ARBA" id="ARBA00023054"/>
    </source>
</evidence>
<organism evidence="16 17">
    <name type="scientific">Molossus molossus</name>
    <name type="common">Pallas' mastiff bat</name>
    <name type="synonym">Vespertilio molossus</name>
    <dbReference type="NCBI Taxonomy" id="27622"/>
    <lineage>
        <taxon>Eukaryota</taxon>
        <taxon>Metazoa</taxon>
        <taxon>Chordata</taxon>
        <taxon>Craniata</taxon>
        <taxon>Vertebrata</taxon>
        <taxon>Euteleostomi</taxon>
        <taxon>Mammalia</taxon>
        <taxon>Eutheria</taxon>
        <taxon>Laurasiatheria</taxon>
        <taxon>Chiroptera</taxon>
        <taxon>Yangochiroptera</taxon>
        <taxon>Molossidae</taxon>
        <taxon>Molossus</taxon>
    </lineage>
</organism>
<dbReference type="GO" id="GO:0005524">
    <property type="term" value="F:ATP binding"/>
    <property type="evidence" value="ECO:0007669"/>
    <property type="project" value="UniProtKB-UniRule"/>
</dbReference>
<dbReference type="GO" id="GO:0005874">
    <property type="term" value="C:microtubule"/>
    <property type="evidence" value="ECO:0007669"/>
    <property type="project" value="UniProtKB-KW"/>
</dbReference>
<keyword evidence="4 11" id="KW-0547">Nucleotide-binding</keyword>
<gene>
    <name evidence="16" type="ORF">HJG59_007304</name>
</gene>
<reference evidence="16 17" key="1">
    <citation type="journal article" date="2020" name="Nature">
        <title>Six reference-quality genomes reveal evolution of bat adaptations.</title>
        <authorList>
            <person name="Jebb D."/>
            <person name="Huang Z."/>
            <person name="Pippel M."/>
            <person name="Hughes G.M."/>
            <person name="Lavrichenko K."/>
            <person name="Devanna P."/>
            <person name="Winkler S."/>
            <person name="Jermiin L.S."/>
            <person name="Skirmuntt E.C."/>
            <person name="Katzourakis A."/>
            <person name="Burkitt-Gray L."/>
            <person name="Ray D.A."/>
            <person name="Sullivan K.A.M."/>
            <person name="Roscito J.G."/>
            <person name="Kirilenko B.M."/>
            <person name="Davalos L.M."/>
            <person name="Corthals A.P."/>
            <person name="Power M.L."/>
            <person name="Jones G."/>
            <person name="Ransome R.D."/>
            <person name="Dechmann D.K.N."/>
            <person name="Locatelli A.G."/>
            <person name="Puechmaille S.J."/>
            <person name="Fedrigo O."/>
            <person name="Jarvis E.D."/>
            <person name="Hiller M."/>
            <person name="Vernes S.C."/>
            <person name="Myers E.W."/>
            <person name="Teeling E.C."/>
        </authorList>
    </citation>
    <scope>NUCLEOTIDE SEQUENCE [LARGE SCALE GENOMIC DNA]</scope>
    <source>
        <strain evidence="16">MMolMol1</strain>
        <tissue evidence="16">Muscle</tissue>
    </source>
</reference>
<name>A0A7J8EE79_MOLMO</name>
<dbReference type="InterPro" id="IPR036961">
    <property type="entry name" value="Kinesin_motor_dom_sf"/>
</dbReference>
<evidence type="ECO:0000256" key="5">
    <source>
        <dbReference type="ARBA" id="ARBA00022840"/>
    </source>
</evidence>
<evidence type="ECO:0000256" key="9">
    <source>
        <dbReference type="ARBA" id="ARBA00023212"/>
    </source>
</evidence>
<keyword evidence="6 13" id="KW-0175">Coiled coil</keyword>
<dbReference type="FunFam" id="3.40.850.10:FF:000025">
    <property type="entry name" value="kinesin-like protein KIF27 isoform X1"/>
    <property type="match status" value="1"/>
</dbReference>
<keyword evidence="7" id="KW-0969">Cilium</keyword>
<dbReference type="AlphaFoldDB" id="A0A7J8EE79"/>
<protein>
    <recommendedName>
        <fullName evidence="12">Kinesin-like protein</fullName>
    </recommendedName>
</protein>
<keyword evidence="17" id="KW-1185">Reference proteome</keyword>
<evidence type="ECO:0000256" key="2">
    <source>
        <dbReference type="ARBA" id="ARBA00004245"/>
    </source>
</evidence>
<evidence type="ECO:0000256" key="10">
    <source>
        <dbReference type="ARBA" id="ARBA00023273"/>
    </source>
</evidence>
<dbReference type="PANTHER" id="PTHR47969:SF30">
    <property type="entry name" value="KINESIN FAMILY MEMBER 27"/>
    <property type="match status" value="1"/>
</dbReference>
<feature type="domain" description="Kinesin motor" evidence="15">
    <location>
        <begin position="5"/>
        <end position="341"/>
    </location>
</feature>
<evidence type="ECO:0000313" key="16">
    <source>
        <dbReference type="EMBL" id="KAF6433670.1"/>
    </source>
</evidence>
<dbReference type="GO" id="GO:0003777">
    <property type="term" value="F:microtubule motor activity"/>
    <property type="evidence" value="ECO:0007669"/>
    <property type="project" value="InterPro"/>
</dbReference>
<dbReference type="PANTHER" id="PTHR47969">
    <property type="entry name" value="CHROMOSOME-ASSOCIATED KINESIN KIF4A-RELATED"/>
    <property type="match status" value="1"/>
</dbReference>
<evidence type="ECO:0000256" key="14">
    <source>
        <dbReference type="SAM" id="MobiDB-lite"/>
    </source>
</evidence>